<dbReference type="Pfam" id="PF04860">
    <property type="entry name" value="Phage_portal"/>
    <property type="match status" value="1"/>
</dbReference>
<comment type="caution">
    <text evidence="3">The sequence shown here is derived from an EMBL/GenBank/DDBJ whole genome shotgun (WGS) entry which is preliminary data.</text>
</comment>
<dbReference type="InterPro" id="IPR006944">
    <property type="entry name" value="Phage/GTA_portal"/>
</dbReference>
<evidence type="ECO:0000259" key="2">
    <source>
        <dbReference type="Pfam" id="PF18812"/>
    </source>
</evidence>
<dbReference type="Gene3D" id="3.30.1120.70">
    <property type="match status" value="1"/>
</dbReference>
<evidence type="ECO:0000313" key="4">
    <source>
        <dbReference type="Proteomes" id="UP000249577"/>
    </source>
</evidence>
<dbReference type="InterPro" id="IPR006427">
    <property type="entry name" value="Portal_HK97"/>
</dbReference>
<dbReference type="Proteomes" id="UP000249577">
    <property type="component" value="Unassembled WGS sequence"/>
</dbReference>
<evidence type="ECO:0000313" key="3">
    <source>
        <dbReference type="EMBL" id="PZQ18943.1"/>
    </source>
</evidence>
<protein>
    <submittedName>
        <fullName evidence="3">Phage portal protein</fullName>
    </submittedName>
</protein>
<proteinExistence type="predicted"/>
<name>A0A2W5MMN5_ANCNO</name>
<feature type="domain" description="Phage-Barnase-EndoU-ColicinE5/D-RelE like nuclease 3" evidence="2">
    <location>
        <begin position="465"/>
        <end position="568"/>
    </location>
</feature>
<organism evidence="3 4">
    <name type="scientific">Ancylobacter novellus</name>
    <name type="common">Thiobacillus novellus</name>
    <dbReference type="NCBI Taxonomy" id="921"/>
    <lineage>
        <taxon>Bacteria</taxon>
        <taxon>Pseudomonadati</taxon>
        <taxon>Pseudomonadota</taxon>
        <taxon>Alphaproteobacteria</taxon>
        <taxon>Hyphomicrobiales</taxon>
        <taxon>Xanthobacteraceae</taxon>
        <taxon>Ancylobacter</taxon>
    </lineage>
</organism>
<sequence length="569" mass="63373">MASWWKPWTWGQGASHADNFIRNHSEGWVQGARRHGLPVTIDTALQLAAVLCAVRVIAEGVAQQPLKVMREELREGRTFLRPATDDPAYRLLHRRPNAWMTSFEWRELMTVHAALTGNAYSIISRVDGRLDELIPVHPDSMQVKLENGEISYRATVNGRIIELDKRDVFHLRGPSMDGVLGLPIVRLARDVLGLASALEHSHIELQAKGGRPSGVLSTDQTLGPDAKSDLREEWNKKFGPTGEGGIAVFDRGWTFTPLLMSAVDQQFIENRRFQIEEIGRIWRVLPLMMMQSDKTASYASSEQFFQAHDIHTLHPWVQRWEQTIDRDLLSDETTYANFVMQGLLRAAAVDRSEYYARALGAPGSRGWMTANEVRALEELDPHPDGDELNLGQQASAGNAVDGGGPNAALPFDPENDDDKAFNLRQPRGPDGRWLSVVARLLGLAQGGGLTNAIHVAFSPVRRPSAIRKMTGVDVKGFRHAAGNQAMRHVLAKHGNPATERARGQIAVTAADFARLPEIVRHGRLVAAKQRPFGPRRIHLVATLQGVEHNYVGEIRSGKRRIDMVSMWKK</sequence>
<evidence type="ECO:0000256" key="1">
    <source>
        <dbReference type="SAM" id="MobiDB-lite"/>
    </source>
</evidence>
<dbReference type="AlphaFoldDB" id="A0A2W5MMN5"/>
<dbReference type="InterPro" id="IPR041301">
    <property type="entry name" value="PBECR3"/>
</dbReference>
<dbReference type="Gene3D" id="1.20.1270.210">
    <property type="match status" value="1"/>
</dbReference>
<dbReference type="EMBL" id="QFPN01000001">
    <property type="protein sequence ID" value="PZQ18943.1"/>
    <property type="molecule type" value="Genomic_DNA"/>
</dbReference>
<dbReference type="NCBIfam" id="TIGR01537">
    <property type="entry name" value="portal_HK97"/>
    <property type="match status" value="1"/>
</dbReference>
<reference evidence="3 4" key="1">
    <citation type="submission" date="2017-08" db="EMBL/GenBank/DDBJ databases">
        <title>Infants hospitalized years apart are colonized by the same room-sourced microbial strains.</title>
        <authorList>
            <person name="Brooks B."/>
            <person name="Olm M.R."/>
            <person name="Firek B.A."/>
            <person name="Baker R."/>
            <person name="Thomas B.C."/>
            <person name="Morowitz M.J."/>
            <person name="Banfield J.F."/>
        </authorList>
    </citation>
    <scope>NUCLEOTIDE SEQUENCE [LARGE SCALE GENOMIC DNA]</scope>
    <source>
        <strain evidence="3">S2_005_003_R2_43</strain>
    </source>
</reference>
<dbReference type="Gene3D" id="3.40.140.120">
    <property type="match status" value="1"/>
</dbReference>
<dbReference type="Pfam" id="PF18812">
    <property type="entry name" value="PBECR3"/>
    <property type="match status" value="1"/>
</dbReference>
<feature type="region of interest" description="Disordered" evidence="1">
    <location>
        <begin position="380"/>
        <end position="417"/>
    </location>
</feature>
<accession>A0A2W5MMN5</accession>
<gene>
    <name evidence="3" type="ORF">DI565_00625</name>
</gene>